<dbReference type="Proteomes" id="UP000626370">
    <property type="component" value="Unassembled WGS sequence"/>
</dbReference>
<dbReference type="RefSeq" id="WP_189376057.1">
    <property type="nucleotide sequence ID" value="NZ_BNAH01000001.1"/>
</dbReference>
<feature type="signal peptide" evidence="1">
    <location>
        <begin position="1"/>
        <end position="21"/>
    </location>
</feature>
<comment type="caution">
    <text evidence="2">The sequence shown here is derived from an EMBL/GenBank/DDBJ whole genome shotgun (WGS) entry which is preliminary data.</text>
</comment>
<sequence length="150" mass="17810">MLIKRLTFLFSLCCFTSVSQAKNIDITHRDIIKTHIHNSAPQLFLYNKEGQLIHYSSRYFPAIKIAFNNKKHINGYSDQTEDLLKLINGDEKDFDHYDFTLFFVNMDENIGPCPPCRKQEKIIDKLKSKFKKVKINYHRINIIQETYYID</sequence>
<proteinExistence type="predicted"/>
<keyword evidence="1" id="KW-0732">Signal</keyword>
<evidence type="ECO:0000313" key="3">
    <source>
        <dbReference type="Proteomes" id="UP000626370"/>
    </source>
</evidence>
<protein>
    <submittedName>
        <fullName evidence="2">Uncharacterized protein</fullName>
    </submittedName>
</protein>
<feature type="chain" id="PRO_5046776440" evidence="1">
    <location>
        <begin position="22"/>
        <end position="150"/>
    </location>
</feature>
<gene>
    <name evidence="2" type="ORF">GCM10011501_00130</name>
</gene>
<dbReference type="EMBL" id="BNAH01000001">
    <property type="protein sequence ID" value="GHE76787.1"/>
    <property type="molecule type" value="Genomic_DNA"/>
</dbReference>
<name>A0ABQ3IAD4_9GAMM</name>
<evidence type="ECO:0000313" key="2">
    <source>
        <dbReference type="EMBL" id="GHE76787.1"/>
    </source>
</evidence>
<organism evidence="2 3">
    <name type="scientific">Thalassotalea profundi</name>
    <dbReference type="NCBI Taxonomy" id="2036687"/>
    <lineage>
        <taxon>Bacteria</taxon>
        <taxon>Pseudomonadati</taxon>
        <taxon>Pseudomonadota</taxon>
        <taxon>Gammaproteobacteria</taxon>
        <taxon>Alteromonadales</taxon>
        <taxon>Colwelliaceae</taxon>
        <taxon>Thalassotalea</taxon>
    </lineage>
</organism>
<reference evidence="3" key="1">
    <citation type="journal article" date="2019" name="Int. J. Syst. Evol. Microbiol.">
        <title>The Global Catalogue of Microorganisms (GCM) 10K type strain sequencing project: providing services to taxonomists for standard genome sequencing and annotation.</title>
        <authorList>
            <consortium name="The Broad Institute Genomics Platform"/>
            <consortium name="The Broad Institute Genome Sequencing Center for Infectious Disease"/>
            <person name="Wu L."/>
            <person name="Ma J."/>
        </authorList>
    </citation>
    <scope>NUCLEOTIDE SEQUENCE [LARGE SCALE GENOMIC DNA]</scope>
    <source>
        <strain evidence="3">CGMCC 1.15922</strain>
    </source>
</reference>
<evidence type="ECO:0000256" key="1">
    <source>
        <dbReference type="SAM" id="SignalP"/>
    </source>
</evidence>
<accession>A0ABQ3IAD4</accession>
<keyword evidence="3" id="KW-1185">Reference proteome</keyword>